<keyword evidence="1" id="KW-0949">S-adenosyl-L-methionine</keyword>
<dbReference type="Proteomes" id="UP000024332">
    <property type="component" value="Unassembled WGS sequence"/>
</dbReference>
<dbReference type="PANTHER" id="PTHR43288">
    <property type="entry name" value="BIOTIN SYNTHASE-RELATED PROTEIN, RADICAL SAM SUPERFAMILY"/>
    <property type="match status" value="1"/>
</dbReference>
<dbReference type="SFLD" id="SFLDG01108">
    <property type="entry name" value="Uncharacterised_Radical_SAM_Su"/>
    <property type="match status" value="1"/>
</dbReference>
<name>A0A031LLX9_9CREN</name>
<dbReference type="EMBL" id="JFZT01000048">
    <property type="protein sequence ID" value="EZQ03151.1"/>
    <property type="molecule type" value="Genomic_DNA"/>
</dbReference>
<organism evidence="6 7">
    <name type="scientific">Candidatus Acidianus copahuensis</name>
    <dbReference type="NCBI Taxonomy" id="1160895"/>
    <lineage>
        <taxon>Archaea</taxon>
        <taxon>Thermoproteota</taxon>
        <taxon>Thermoprotei</taxon>
        <taxon>Sulfolobales</taxon>
        <taxon>Sulfolobaceae</taxon>
        <taxon>Acidianus</taxon>
    </lineage>
</organism>
<accession>A0A031LLX9</accession>
<proteinExistence type="predicted"/>
<evidence type="ECO:0000256" key="4">
    <source>
        <dbReference type="ARBA" id="ARBA00023014"/>
    </source>
</evidence>
<dbReference type="InterPro" id="IPR058240">
    <property type="entry name" value="rSAM_sf"/>
</dbReference>
<gene>
    <name evidence="6" type="ORF">CM19_10000</name>
</gene>
<evidence type="ECO:0000259" key="5">
    <source>
        <dbReference type="Pfam" id="PF04055"/>
    </source>
</evidence>
<protein>
    <submittedName>
        <fullName evidence="6">Radical SAM protein</fullName>
    </submittedName>
</protein>
<dbReference type="Gene3D" id="3.20.20.70">
    <property type="entry name" value="Aldolase class I"/>
    <property type="match status" value="1"/>
</dbReference>
<reference evidence="6 7" key="1">
    <citation type="submission" date="2014-03" db="EMBL/GenBank/DDBJ databases">
        <title>Draft genome sequence of the novel thermoacidophilic archaea Acidianus copahuensis ALE1 strain, isolated from Copahue volcanic area in Neuquen Argentina.</title>
        <authorList>
            <person name="Urbieta M.S."/>
            <person name="Rascovan N."/>
            <person name="Castro C."/>
            <person name="Revale S."/>
            <person name="Giaveno M.A."/>
            <person name="Vazquez M.P."/>
            <person name="Donati E.R."/>
        </authorList>
    </citation>
    <scope>NUCLEOTIDE SEQUENCE [LARGE SCALE GENOMIC DNA]</scope>
    <source>
        <strain evidence="6 7">ALE1</strain>
    </source>
</reference>
<keyword evidence="7" id="KW-1185">Reference proteome</keyword>
<dbReference type="GO" id="GO:0051536">
    <property type="term" value="F:iron-sulfur cluster binding"/>
    <property type="evidence" value="ECO:0007669"/>
    <property type="project" value="UniProtKB-KW"/>
</dbReference>
<feature type="domain" description="Radical SAM core" evidence="5">
    <location>
        <begin position="32"/>
        <end position="137"/>
    </location>
</feature>
<dbReference type="InterPro" id="IPR040087">
    <property type="entry name" value="MJ0021-like"/>
</dbReference>
<dbReference type="GO" id="GO:0003824">
    <property type="term" value="F:catalytic activity"/>
    <property type="evidence" value="ECO:0007669"/>
    <property type="project" value="InterPro"/>
</dbReference>
<comment type="caution">
    <text evidence="6">The sequence shown here is derived from an EMBL/GenBank/DDBJ whole genome shotgun (WGS) entry which is preliminary data.</text>
</comment>
<dbReference type="AlphaFoldDB" id="A0A031LLX9"/>
<dbReference type="SFLD" id="SFLDS00029">
    <property type="entry name" value="Radical_SAM"/>
    <property type="match status" value="1"/>
</dbReference>
<dbReference type="InterPro" id="IPR013785">
    <property type="entry name" value="Aldolase_TIM"/>
</dbReference>
<sequence length="337" mass="38193">MLKGNPEIGVYNRELPKGCELCRVGGKLVVFVTGECGDSCYYCPVSENRFGKDILYANEKQTNDVLDLIYEAYRMGANGAGITGGDPIVRLDRVIEIITKLKAEFGDDFHIHLYTSGRYINQDSLEELQRSGLDEIRFHPINKEYLVYVEKALKYSMDVGIEVPAIPGEERYLDFIVKWAENHGIKFVNINELEITERNASRLNSMGLRVSHGLAGSNKSSDMALSLLKNNKDCRINLHYCSSVYKDVVETRTRFLRTIKYSSKPYEEFTGEGTIIKAIVKSNMDLSQFGELENEKYTISYSVAKELLKQGKVDEVKVIEELPYGLRISESVESKSK</sequence>
<dbReference type="CDD" id="cd01335">
    <property type="entry name" value="Radical_SAM"/>
    <property type="match status" value="1"/>
</dbReference>
<evidence type="ECO:0000256" key="1">
    <source>
        <dbReference type="ARBA" id="ARBA00022691"/>
    </source>
</evidence>
<keyword evidence="2" id="KW-0479">Metal-binding</keyword>
<dbReference type="GO" id="GO:0046872">
    <property type="term" value="F:metal ion binding"/>
    <property type="evidence" value="ECO:0007669"/>
    <property type="project" value="UniProtKB-KW"/>
</dbReference>
<evidence type="ECO:0000256" key="2">
    <source>
        <dbReference type="ARBA" id="ARBA00022723"/>
    </source>
</evidence>
<evidence type="ECO:0000313" key="6">
    <source>
        <dbReference type="EMBL" id="EZQ03151.1"/>
    </source>
</evidence>
<dbReference type="RefSeq" id="WP_048100199.1">
    <property type="nucleotide sequence ID" value="NZ_JFZT01000048.1"/>
</dbReference>
<dbReference type="STRING" id="1160895.CM19_10000"/>
<dbReference type="Pfam" id="PF04055">
    <property type="entry name" value="Radical_SAM"/>
    <property type="match status" value="1"/>
</dbReference>
<dbReference type="PANTHER" id="PTHR43288:SF1">
    <property type="entry name" value="GLYCYL-RADICAL ENZYME ACTIVATING ENZYME MJ0021-RELATED"/>
    <property type="match status" value="1"/>
</dbReference>
<evidence type="ECO:0000256" key="3">
    <source>
        <dbReference type="ARBA" id="ARBA00023004"/>
    </source>
</evidence>
<keyword evidence="4" id="KW-0411">Iron-sulfur</keyword>
<dbReference type="SUPFAM" id="SSF102114">
    <property type="entry name" value="Radical SAM enzymes"/>
    <property type="match status" value="1"/>
</dbReference>
<dbReference type="OrthoDB" id="372128at2157"/>
<keyword evidence="3" id="KW-0408">Iron</keyword>
<dbReference type="InterPro" id="IPR007197">
    <property type="entry name" value="rSAM"/>
</dbReference>
<evidence type="ECO:0000313" key="7">
    <source>
        <dbReference type="Proteomes" id="UP000024332"/>
    </source>
</evidence>